<feature type="chain" id="PRO_5045180317" evidence="6">
    <location>
        <begin position="27"/>
        <end position="385"/>
    </location>
</feature>
<feature type="compositionally biased region" description="Low complexity" evidence="5">
    <location>
        <begin position="39"/>
        <end position="70"/>
    </location>
</feature>
<feature type="signal peptide" evidence="6">
    <location>
        <begin position="1"/>
        <end position="26"/>
    </location>
</feature>
<comment type="caution">
    <text evidence="8">The sequence shown here is derived from an EMBL/GenBank/DDBJ whole genome shotgun (WGS) entry which is preliminary data.</text>
</comment>
<evidence type="ECO:0000256" key="2">
    <source>
        <dbReference type="ARBA" id="ARBA00023136"/>
    </source>
</evidence>
<reference evidence="9" key="1">
    <citation type="journal article" date="2019" name="Int. J. Syst. Evol. Microbiol.">
        <title>The Global Catalogue of Microorganisms (GCM) 10K type strain sequencing project: providing services to taxonomists for standard genome sequencing and annotation.</title>
        <authorList>
            <consortium name="The Broad Institute Genomics Platform"/>
            <consortium name="The Broad Institute Genome Sequencing Center for Infectious Disease"/>
            <person name="Wu L."/>
            <person name="Ma J."/>
        </authorList>
    </citation>
    <scope>NUCLEOTIDE SEQUENCE [LARGE SCALE GENOMIC DNA]</scope>
    <source>
        <strain evidence="9">KCTC 42441</strain>
    </source>
</reference>
<dbReference type="InterPro" id="IPR006664">
    <property type="entry name" value="OMP_bac"/>
</dbReference>
<dbReference type="PRINTS" id="PR01021">
    <property type="entry name" value="OMPADOMAIN"/>
</dbReference>
<evidence type="ECO:0000256" key="6">
    <source>
        <dbReference type="SAM" id="SignalP"/>
    </source>
</evidence>
<name>A0ABV7XEI2_9GAMM</name>
<sequence length="385" mass="40686">MKDHRRSWLFAGALGMALAGCTSERAAPSAEPPVVDDGAPGPASVQAAASAPASAAPAAASTATAADAAPMPEPAREPAADEVSPDAVAEPDEPAAFNVASVPQTSASLPPFPFFKAPDGLVSGYREGERELSFDAQYFIAGTQPRLVEGRVFRDRFNLAGDARKYSELEFHRNYENAVKALGGVKVNKAQYTPGVAGAAGGRASIEKHMHGAAAISDYRHDSYLIRAPAHEYWIDVSTGSIPLHGYVVVVEREAMTQSLGFLDAAAMKQAIDRDGRVALHVNFDVDKATLRPEAEPVIAEIRTLMEANPSLELSIEGHTDNTGDADHNHTLSAQRARAVASALVALGVAPGRLQSQGFGQDRPVADNATPEGRAQNRRVELVRL</sequence>
<dbReference type="PANTHER" id="PTHR30329">
    <property type="entry name" value="STATOR ELEMENT OF FLAGELLAR MOTOR COMPLEX"/>
    <property type="match status" value="1"/>
</dbReference>
<dbReference type="InterPro" id="IPR006665">
    <property type="entry name" value="OmpA-like"/>
</dbReference>
<feature type="region of interest" description="Disordered" evidence="5">
    <location>
        <begin position="23"/>
        <end position="87"/>
    </location>
</feature>
<evidence type="ECO:0000256" key="5">
    <source>
        <dbReference type="SAM" id="MobiDB-lite"/>
    </source>
</evidence>
<dbReference type="InterPro" id="IPR050330">
    <property type="entry name" value="Bact_OuterMem_StrucFunc"/>
</dbReference>
<keyword evidence="3" id="KW-0998">Cell outer membrane</keyword>
<proteinExistence type="predicted"/>
<comment type="subcellular location">
    <subcellularLocation>
        <location evidence="1">Cell outer membrane</location>
    </subcellularLocation>
</comment>
<dbReference type="InterPro" id="IPR036737">
    <property type="entry name" value="OmpA-like_sf"/>
</dbReference>
<dbReference type="PROSITE" id="PS51123">
    <property type="entry name" value="OMPA_2"/>
    <property type="match status" value="1"/>
</dbReference>
<dbReference type="Pfam" id="PF00691">
    <property type="entry name" value="OmpA"/>
    <property type="match status" value="1"/>
</dbReference>
<gene>
    <name evidence="8" type="ORF">ACFONC_00310</name>
</gene>
<accession>A0ABV7XEI2</accession>
<evidence type="ECO:0000256" key="3">
    <source>
        <dbReference type="ARBA" id="ARBA00023237"/>
    </source>
</evidence>
<evidence type="ECO:0000259" key="7">
    <source>
        <dbReference type="PROSITE" id="PS51123"/>
    </source>
</evidence>
<dbReference type="CDD" id="cd07185">
    <property type="entry name" value="OmpA_C-like"/>
    <property type="match status" value="1"/>
</dbReference>
<dbReference type="PANTHER" id="PTHR30329:SF21">
    <property type="entry name" value="LIPOPROTEIN YIAD-RELATED"/>
    <property type="match status" value="1"/>
</dbReference>
<evidence type="ECO:0000313" key="9">
    <source>
        <dbReference type="Proteomes" id="UP001595705"/>
    </source>
</evidence>
<dbReference type="RefSeq" id="WP_386741527.1">
    <property type="nucleotide sequence ID" value="NZ_JBHRYA010000001.1"/>
</dbReference>
<dbReference type="PROSITE" id="PS51257">
    <property type="entry name" value="PROKAR_LIPOPROTEIN"/>
    <property type="match status" value="1"/>
</dbReference>
<dbReference type="Gene3D" id="3.30.1330.60">
    <property type="entry name" value="OmpA-like domain"/>
    <property type="match status" value="1"/>
</dbReference>
<keyword evidence="9" id="KW-1185">Reference proteome</keyword>
<organism evidence="8 9">
    <name type="scientific">Luteimonas soli</name>
    <dbReference type="NCBI Taxonomy" id="1648966"/>
    <lineage>
        <taxon>Bacteria</taxon>
        <taxon>Pseudomonadati</taxon>
        <taxon>Pseudomonadota</taxon>
        <taxon>Gammaproteobacteria</taxon>
        <taxon>Lysobacterales</taxon>
        <taxon>Lysobacteraceae</taxon>
        <taxon>Luteimonas</taxon>
    </lineage>
</organism>
<evidence type="ECO:0000313" key="8">
    <source>
        <dbReference type="EMBL" id="MFC3714600.1"/>
    </source>
</evidence>
<protein>
    <submittedName>
        <fullName evidence="8">OmpA family protein</fullName>
    </submittedName>
</protein>
<evidence type="ECO:0000256" key="1">
    <source>
        <dbReference type="ARBA" id="ARBA00004442"/>
    </source>
</evidence>
<feature type="region of interest" description="Disordered" evidence="5">
    <location>
        <begin position="355"/>
        <end position="376"/>
    </location>
</feature>
<dbReference type="EMBL" id="JBHRYA010000001">
    <property type="protein sequence ID" value="MFC3714600.1"/>
    <property type="molecule type" value="Genomic_DNA"/>
</dbReference>
<feature type="domain" description="OmpA-like" evidence="7">
    <location>
        <begin position="271"/>
        <end position="385"/>
    </location>
</feature>
<dbReference type="Proteomes" id="UP001595705">
    <property type="component" value="Unassembled WGS sequence"/>
</dbReference>
<keyword evidence="2 4" id="KW-0472">Membrane</keyword>
<evidence type="ECO:0000256" key="4">
    <source>
        <dbReference type="PROSITE-ProRule" id="PRU00473"/>
    </source>
</evidence>
<keyword evidence="6" id="KW-0732">Signal</keyword>
<dbReference type="SUPFAM" id="SSF103088">
    <property type="entry name" value="OmpA-like"/>
    <property type="match status" value="1"/>
</dbReference>